<reference evidence="1" key="1">
    <citation type="submission" date="2023-08" db="EMBL/GenBank/DDBJ databases">
        <title>Chromosome-level Genome Assembly of mud carp (Cirrhinus molitorella).</title>
        <authorList>
            <person name="Liu H."/>
        </authorList>
    </citation>
    <scope>NUCLEOTIDE SEQUENCE</scope>
    <source>
        <strain evidence="1">Prfri</strain>
        <tissue evidence="1">Muscle</tissue>
    </source>
</reference>
<dbReference type="EMBL" id="JAUYZG010000004">
    <property type="protein sequence ID" value="KAK2908744.1"/>
    <property type="molecule type" value="Genomic_DNA"/>
</dbReference>
<protein>
    <submittedName>
        <fullName evidence="1">Uncharacterized protein</fullName>
    </submittedName>
</protein>
<proteinExistence type="predicted"/>
<comment type="caution">
    <text evidence="1">The sequence shown here is derived from an EMBL/GenBank/DDBJ whole genome shotgun (WGS) entry which is preliminary data.</text>
</comment>
<gene>
    <name evidence="1" type="ORF">Q8A67_004581</name>
</gene>
<evidence type="ECO:0000313" key="1">
    <source>
        <dbReference type="EMBL" id="KAK2908744.1"/>
    </source>
</evidence>
<organism evidence="1 2">
    <name type="scientific">Cirrhinus molitorella</name>
    <name type="common">mud carp</name>
    <dbReference type="NCBI Taxonomy" id="172907"/>
    <lineage>
        <taxon>Eukaryota</taxon>
        <taxon>Metazoa</taxon>
        <taxon>Chordata</taxon>
        <taxon>Craniata</taxon>
        <taxon>Vertebrata</taxon>
        <taxon>Euteleostomi</taxon>
        <taxon>Actinopterygii</taxon>
        <taxon>Neopterygii</taxon>
        <taxon>Teleostei</taxon>
        <taxon>Ostariophysi</taxon>
        <taxon>Cypriniformes</taxon>
        <taxon>Cyprinidae</taxon>
        <taxon>Labeoninae</taxon>
        <taxon>Labeonini</taxon>
        <taxon>Cirrhinus</taxon>
    </lineage>
</organism>
<dbReference type="AlphaFoldDB" id="A0AA88Q2K7"/>
<name>A0AA88Q2K7_9TELE</name>
<keyword evidence="2" id="KW-1185">Reference proteome</keyword>
<evidence type="ECO:0000313" key="2">
    <source>
        <dbReference type="Proteomes" id="UP001187343"/>
    </source>
</evidence>
<accession>A0AA88Q2K7</accession>
<sequence>MQMDSTSACWDGVFLRGGEATLSQLDIHTHQVICLSIHPSEEREERHHHEILPSAVSPPAAADSPVHHQRRKTRFSQPEAEISQTQLSKETLSTSSLQSAIPLRFHNYTYDALRKPKSSDGWEMREEFCIRLTEDCSFAHVL</sequence>
<dbReference type="Proteomes" id="UP001187343">
    <property type="component" value="Unassembled WGS sequence"/>
</dbReference>